<dbReference type="Pfam" id="PF00651">
    <property type="entry name" value="BTB"/>
    <property type="match status" value="2"/>
</dbReference>
<dbReference type="Pfam" id="PF07707">
    <property type="entry name" value="BACK"/>
    <property type="match status" value="1"/>
</dbReference>
<comment type="caution">
    <text evidence="4">The sequence shown here is derived from an EMBL/GenBank/DDBJ whole genome shotgun (WGS) entry which is preliminary data.</text>
</comment>
<dbReference type="InterPro" id="IPR015915">
    <property type="entry name" value="Kelch-typ_b-propeller"/>
</dbReference>
<accession>A0A6B0RT74</accession>
<proteinExistence type="predicted"/>
<organism evidence="4 5">
    <name type="scientific">Bos mutus</name>
    <name type="common">wild yak</name>
    <dbReference type="NCBI Taxonomy" id="72004"/>
    <lineage>
        <taxon>Eukaryota</taxon>
        <taxon>Metazoa</taxon>
        <taxon>Chordata</taxon>
        <taxon>Craniata</taxon>
        <taxon>Vertebrata</taxon>
        <taxon>Euteleostomi</taxon>
        <taxon>Mammalia</taxon>
        <taxon>Eutheria</taxon>
        <taxon>Laurasiatheria</taxon>
        <taxon>Artiodactyla</taxon>
        <taxon>Ruminantia</taxon>
        <taxon>Pecora</taxon>
        <taxon>Bovidae</taxon>
        <taxon>Bovinae</taxon>
        <taxon>Bos</taxon>
    </lineage>
</organism>
<reference evidence="4" key="1">
    <citation type="submission" date="2019-10" db="EMBL/GenBank/DDBJ databases">
        <title>The sequence and de novo assembly of the wild yak genome.</title>
        <authorList>
            <person name="Liu Y."/>
        </authorList>
    </citation>
    <scope>NUCLEOTIDE SEQUENCE [LARGE SCALE GENOMIC DNA]</scope>
    <source>
        <strain evidence="4">WY2019</strain>
    </source>
</reference>
<dbReference type="InterPro" id="IPR056737">
    <property type="entry name" value="Beta-prop_ATRN-MKLN-like"/>
</dbReference>
<dbReference type="InterPro" id="IPR000210">
    <property type="entry name" value="BTB/POZ_dom"/>
</dbReference>
<dbReference type="EMBL" id="VBQZ03000090">
    <property type="protein sequence ID" value="MXQ93085.1"/>
    <property type="molecule type" value="Genomic_DNA"/>
</dbReference>
<dbReference type="PANTHER" id="PTHR45632">
    <property type="entry name" value="LD33804P"/>
    <property type="match status" value="1"/>
</dbReference>
<dbReference type="InterPro" id="IPR011333">
    <property type="entry name" value="SKP1/BTB/POZ_sf"/>
</dbReference>
<dbReference type="SUPFAM" id="SSF117281">
    <property type="entry name" value="Kelch motif"/>
    <property type="match status" value="1"/>
</dbReference>
<evidence type="ECO:0000259" key="3">
    <source>
        <dbReference type="PROSITE" id="PS50097"/>
    </source>
</evidence>
<dbReference type="SMART" id="SM00225">
    <property type="entry name" value="BTB"/>
    <property type="match status" value="1"/>
</dbReference>
<dbReference type="Gene3D" id="2.120.10.80">
    <property type="entry name" value="Kelch-type beta propeller"/>
    <property type="match status" value="1"/>
</dbReference>
<dbReference type="PANTHER" id="PTHR45632:SF3">
    <property type="entry name" value="KELCH-LIKE PROTEIN 32"/>
    <property type="match status" value="1"/>
</dbReference>
<name>A0A6B0RT74_9CETA</name>
<protein>
    <recommendedName>
        <fullName evidence="3">BTB domain-containing protein</fullName>
    </recommendedName>
</protein>
<gene>
    <name evidence="4" type="ORF">E5288_WYG019693</name>
</gene>
<dbReference type="PROSITE" id="PS50097">
    <property type="entry name" value="BTB"/>
    <property type="match status" value="1"/>
</dbReference>
<evidence type="ECO:0000256" key="1">
    <source>
        <dbReference type="ARBA" id="ARBA00022441"/>
    </source>
</evidence>
<sequence>MKQVHLNEKDFEFVSWKPDFGPSSAINFLMKEKLLRFLLTSASGIVGRSTTIVYQPEPGACAAASGQNENPSLIIFPYMSDILDELRFFRDLPDHSEQTCIDVTSHRSVQCCPKVLNIQEMLTGQRLCHSESHNDSVLAALNQQRSDGILCDVTLIAEEQKFHAHKAVLAACSDYFRDFIVFPCFLSPVTVFLSLLPQAMFSLCMVESGADEVNLHGVTSLGLKQALEFAYTGQILLEPGVIQDVLAAGSHLQLLELLNLCSHYLIQELNSFNYLDLYRLADLFNLTLLEKAVIDFLVKHLSELLKSRPEDILTLPYCLLQEVLKSDRLTSLSEEQIWQLAVRWLEHSCHYQYLDELLQYIRFGLMDVDTLHTVALSHPLVQASETATALVNEALEYHQSIYAQPVWQTRRTKPRFQSDTLYIIGGKKREVCKVKELRYFNPVDQENALIAAVANWSELAPMPVGRSHHCVAVMGDFLFVAGGEVEHASGRTCAVRTACRYDPRSNSWAEIAPMKNCREHFVLGAMDEYLYAVGGRNELRQVLPTVERYCPKKNKWTFVQSFDRSLSCHAGYVADGLLWISGGVTNTAQYQNRLMVYEPNQNKWISRSPMLQRRVYHSMAAVQRKLYVLGGNDLDYNNDRILVRHIDSYNIDTDQWTRCNFNLLTGNPLAEHPVSWGLCLPLCAFSLCRERLIKSVTVNQYSCRNTGVSQNESGVAVHNERIYLVGGYSIWTNEPLACIQVLDVSREGKEEVFYGPRLPFASNGIAACFLPAPYFTCPNLQTLQVPHHRIGTV</sequence>
<dbReference type="SUPFAM" id="SSF54695">
    <property type="entry name" value="POZ domain"/>
    <property type="match status" value="1"/>
</dbReference>
<dbReference type="Pfam" id="PF24981">
    <property type="entry name" value="Beta-prop_ATRN-LZTR1"/>
    <property type="match status" value="1"/>
</dbReference>
<dbReference type="Gene3D" id="1.25.40.420">
    <property type="match status" value="1"/>
</dbReference>
<dbReference type="InterPro" id="IPR006652">
    <property type="entry name" value="Kelch_1"/>
</dbReference>
<keyword evidence="5" id="KW-1185">Reference proteome</keyword>
<dbReference type="SMART" id="SM00875">
    <property type="entry name" value="BACK"/>
    <property type="match status" value="1"/>
</dbReference>
<dbReference type="InterPro" id="IPR011705">
    <property type="entry name" value="BACK"/>
</dbReference>
<dbReference type="Proteomes" id="UP000322234">
    <property type="component" value="Unassembled WGS sequence"/>
</dbReference>
<feature type="domain" description="BTB" evidence="3">
    <location>
        <begin position="151"/>
        <end position="239"/>
    </location>
</feature>
<dbReference type="SMART" id="SM00612">
    <property type="entry name" value="Kelch"/>
    <property type="match status" value="4"/>
</dbReference>
<keyword evidence="2" id="KW-0677">Repeat</keyword>
<evidence type="ECO:0000313" key="5">
    <source>
        <dbReference type="Proteomes" id="UP000322234"/>
    </source>
</evidence>
<dbReference type="CDD" id="cd18471">
    <property type="entry name" value="BACK_KLHL32_BKLHD5"/>
    <property type="match status" value="1"/>
</dbReference>
<dbReference type="AlphaFoldDB" id="A0A6B0RT74"/>
<evidence type="ECO:0000313" key="4">
    <source>
        <dbReference type="EMBL" id="MXQ93085.1"/>
    </source>
</evidence>
<keyword evidence="1" id="KW-0880">Kelch repeat</keyword>
<evidence type="ECO:0000256" key="2">
    <source>
        <dbReference type="ARBA" id="ARBA00022737"/>
    </source>
</evidence>
<dbReference type="InterPro" id="IPR047028">
    <property type="entry name" value="KLHL32_BACK"/>
</dbReference>
<dbReference type="Gene3D" id="3.30.710.10">
    <property type="entry name" value="Potassium Channel Kv1.1, Chain A"/>
    <property type="match status" value="1"/>
</dbReference>